<keyword evidence="11" id="KW-1185">Reference proteome</keyword>
<protein>
    <recommendedName>
        <fullName evidence="8">CASP-like protein</fullName>
    </recommendedName>
</protein>
<evidence type="ECO:0000256" key="8">
    <source>
        <dbReference type="RuleBase" id="RU361233"/>
    </source>
</evidence>
<dbReference type="InterPro" id="IPR006702">
    <property type="entry name" value="CASP_dom"/>
</dbReference>
<dbReference type="Pfam" id="PF04535">
    <property type="entry name" value="CASP_dom"/>
    <property type="match status" value="1"/>
</dbReference>
<evidence type="ECO:0000256" key="2">
    <source>
        <dbReference type="ARBA" id="ARBA00007651"/>
    </source>
</evidence>
<evidence type="ECO:0000256" key="7">
    <source>
        <dbReference type="ARBA" id="ARBA00023136"/>
    </source>
</evidence>
<comment type="caution">
    <text evidence="10">The sequence shown here is derived from an EMBL/GenBank/DDBJ whole genome shotgun (WGS) entry which is preliminary data.</text>
</comment>
<evidence type="ECO:0000256" key="1">
    <source>
        <dbReference type="ARBA" id="ARBA00004651"/>
    </source>
</evidence>
<comment type="caution">
    <text evidence="8">Lacks conserved residue(s) required for the propagation of feature annotation.</text>
</comment>
<comment type="similarity">
    <text evidence="2 8">Belongs to the Casparian strip membrane proteins (CASP) family.</text>
</comment>
<dbReference type="GO" id="GO:0005886">
    <property type="term" value="C:plasma membrane"/>
    <property type="evidence" value="ECO:0007669"/>
    <property type="project" value="UniProtKB-SubCell"/>
</dbReference>
<dbReference type="AlphaFoldDB" id="A0AAV6YH55"/>
<keyword evidence="6 8" id="KW-1133">Transmembrane helix</keyword>
<dbReference type="PANTHER" id="PTHR33573">
    <property type="entry name" value="CASP-LIKE PROTEIN 4A4"/>
    <property type="match status" value="1"/>
</dbReference>
<evidence type="ECO:0000313" key="11">
    <source>
        <dbReference type="Proteomes" id="UP000826271"/>
    </source>
</evidence>
<evidence type="ECO:0000256" key="4">
    <source>
        <dbReference type="ARBA" id="ARBA00022475"/>
    </source>
</evidence>
<sequence>MAPPPSNAAVSPFVSLIFLIIYSEVRVRFKDFKAFRYQCATTVIGLAYTVLQTAFTIFLVTTGNRLGGEGIVYIDFYGDKLVSYLLATGAAASFGMTQDLDSILDAIGLGISHFINTTNAAASLCLIGCVFTAVSSIFSSFALPKRASV</sequence>
<dbReference type="Proteomes" id="UP000826271">
    <property type="component" value="Unassembled WGS sequence"/>
</dbReference>
<comment type="subcellular location">
    <subcellularLocation>
        <location evidence="1 8">Cell membrane</location>
        <topology evidence="1 8">Multi-pass membrane protein</topology>
    </subcellularLocation>
</comment>
<dbReference type="EMBL" id="WHWC01000001">
    <property type="protein sequence ID" value="KAG8390878.1"/>
    <property type="molecule type" value="Genomic_DNA"/>
</dbReference>
<keyword evidence="4 8" id="KW-1003">Cell membrane</keyword>
<comment type="subunit">
    <text evidence="3 8">Homodimer and heterodimers.</text>
</comment>
<feature type="transmembrane region" description="Helical" evidence="8">
    <location>
        <begin position="6"/>
        <end position="25"/>
    </location>
</feature>
<evidence type="ECO:0000256" key="3">
    <source>
        <dbReference type="ARBA" id="ARBA00011489"/>
    </source>
</evidence>
<proteinExistence type="inferred from homology"/>
<feature type="transmembrane region" description="Helical" evidence="8">
    <location>
        <begin position="37"/>
        <end position="60"/>
    </location>
</feature>
<evidence type="ECO:0000256" key="5">
    <source>
        <dbReference type="ARBA" id="ARBA00022692"/>
    </source>
</evidence>
<evidence type="ECO:0000259" key="9">
    <source>
        <dbReference type="Pfam" id="PF04535"/>
    </source>
</evidence>
<name>A0AAV6YH55_9LAMI</name>
<reference evidence="10" key="1">
    <citation type="submission" date="2019-10" db="EMBL/GenBank/DDBJ databases">
        <authorList>
            <person name="Zhang R."/>
            <person name="Pan Y."/>
            <person name="Wang J."/>
            <person name="Ma R."/>
            <person name="Yu S."/>
        </authorList>
    </citation>
    <scope>NUCLEOTIDE SEQUENCE</scope>
    <source>
        <strain evidence="10">LA-IB0</strain>
        <tissue evidence="10">Leaf</tissue>
    </source>
</reference>
<gene>
    <name evidence="10" type="ORF">BUALT_Bualt01G0129400</name>
</gene>
<dbReference type="PANTHER" id="PTHR33573:SF40">
    <property type="entry name" value="CASP-LIKE PROTEIN 4D2"/>
    <property type="match status" value="1"/>
</dbReference>
<accession>A0AAV6YH55</accession>
<feature type="domain" description="Casparian strip membrane protein" evidence="9">
    <location>
        <begin position="13"/>
        <end position="131"/>
    </location>
</feature>
<evidence type="ECO:0000256" key="6">
    <source>
        <dbReference type="ARBA" id="ARBA00022989"/>
    </source>
</evidence>
<keyword evidence="5 8" id="KW-0812">Transmembrane</keyword>
<keyword evidence="7 8" id="KW-0472">Membrane</keyword>
<organism evidence="10 11">
    <name type="scientific">Buddleja alternifolia</name>
    <dbReference type="NCBI Taxonomy" id="168488"/>
    <lineage>
        <taxon>Eukaryota</taxon>
        <taxon>Viridiplantae</taxon>
        <taxon>Streptophyta</taxon>
        <taxon>Embryophyta</taxon>
        <taxon>Tracheophyta</taxon>
        <taxon>Spermatophyta</taxon>
        <taxon>Magnoliopsida</taxon>
        <taxon>eudicotyledons</taxon>
        <taxon>Gunneridae</taxon>
        <taxon>Pentapetalae</taxon>
        <taxon>asterids</taxon>
        <taxon>lamiids</taxon>
        <taxon>Lamiales</taxon>
        <taxon>Scrophulariaceae</taxon>
        <taxon>Buddlejeae</taxon>
        <taxon>Buddleja</taxon>
    </lineage>
</organism>
<feature type="transmembrane region" description="Helical" evidence="8">
    <location>
        <begin position="120"/>
        <end position="143"/>
    </location>
</feature>
<evidence type="ECO:0000313" key="10">
    <source>
        <dbReference type="EMBL" id="KAG8390878.1"/>
    </source>
</evidence>